<dbReference type="Gene3D" id="3.40.50.80">
    <property type="entry name" value="Nucleotide-binding domain of ferredoxin-NADP reductase (FNR) module"/>
    <property type="match status" value="1"/>
</dbReference>
<gene>
    <name evidence="3" type="ORF">FRACYDRAFT_269392</name>
</gene>
<reference evidence="3 4" key="1">
    <citation type="submission" date="2016-09" db="EMBL/GenBank/DDBJ databases">
        <title>Extensive genetic diversity and differential bi-allelic expression allows diatom success in the polar Southern Ocean.</title>
        <authorList>
            <consortium name="DOE Joint Genome Institute"/>
            <person name="Mock T."/>
            <person name="Otillar R.P."/>
            <person name="Strauss J."/>
            <person name="Dupont C."/>
            <person name="Frickenhaus S."/>
            <person name="Maumus F."/>
            <person name="Mcmullan M."/>
            <person name="Sanges R."/>
            <person name="Schmutz J."/>
            <person name="Toseland A."/>
            <person name="Valas R."/>
            <person name="Veluchamy A."/>
            <person name="Ward B.J."/>
            <person name="Allen A."/>
            <person name="Barry K."/>
            <person name="Falciatore A."/>
            <person name="Ferrante M."/>
            <person name="Fortunato A.E."/>
            <person name="Gloeckner G."/>
            <person name="Gruber A."/>
            <person name="Hipkin R."/>
            <person name="Janech M."/>
            <person name="Kroth P."/>
            <person name="Leese F."/>
            <person name="Lindquist E."/>
            <person name="Lyon B.R."/>
            <person name="Martin J."/>
            <person name="Mayer C."/>
            <person name="Parker M."/>
            <person name="Quesneville H."/>
            <person name="Raymond J."/>
            <person name="Uhlig C."/>
            <person name="Valentin K.U."/>
            <person name="Worden A.Z."/>
            <person name="Armbrust E.V."/>
            <person name="Bowler C."/>
            <person name="Green B."/>
            <person name="Moulton V."/>
            <person name="Van Oosterhout C."/>
            <person name="Grigoriev I."/>
        </authorList>
    </citation>
    <scope>NUCLEOTIDE SEQUENCE [LARGE SCALE GENOMIC DNA]</scope>
    <source>
        <strain evidence="3 4">CCMP1102</strain>
    </source>
</reference>
<dbReference type="GO" id="GO:0016491">
    <property type="term" value="F:oxidoreductase activity"/>
    <property type="evidence" value="ECO:0007669"/>
    <property type="project" value="InterPro"/>
</dbReference>
<evidence type="ECO:0000313" key="4">
    <source>
        <dbReference type="Proteomes" id="UP000095751"/>
    </source>
</evidence>
<dbReference type="InterPro" id="IPR039261">
    <property type="entry name" value="FNR_nucleotide-bd"/>
</dbReference>
<dbReference type="GO" id="GO:0050660">
    <property type="term" value="F:flavin adenine dinucleotide binding"/>
    <property type="evidence" value="ECO:0007669"/>
    <property type="project" value="TreeGrafter"/>
</dbReference>
<evidence type="ECO:0000313" key="3">
    <source>
        <dbReference type="EMBL" id="OEU15512.1"/>
    </source>
</evidence>
<dbReference type="PANTHER" id="PTHR19384:SF10">
    <property type="entry name" value="NADPH-DEPENDENT DIFLAVIN OXIDOREDUCTASE 1"/>
    <property type="match status" value="1"/>
</dbReference>
<dbReference type="EMBL" id="KV784359">
    <property type="protein sequence ID" value="OEU15512.1"/>
    <property type="molecule type" value="Genomic_DNA"/>
</dbReference>
<dbReference type="GO" id="GO:0005829">
    <property type="term" value="C:cytosol"/>
    <property type="evidence" value="ECO:0007669"/>
    <property type="project" value="TreeGrafter"/>
</dbReference>
<protein>
    <submittedName>
        <fullName evidence="3">Ferredoxin reductase-like protein</fullName>
    </submittedName>
</protein>
<keyword evidence="4" id="KW-1185">Reference proteome</keyword>
<dbReference type="Gene3D" id="2.40.30.10">
    <property type="entry name" value="Translation factors"/>
    <property type="match status" value="1"/>
</dbReference>
<sequence length="288" mass="32702">MEALLMLLPPMRTRDFSIASAPSMNKLLRKLEINQTVRKDSFSIALCVAVVEGTTKRGRYYHGLCSKFLSQLDGDLHSIDNGLNSNQSKIQIWIRPGTFGKMPMHLTHPSSFQIPILCVCGGTGVAPMRSLLLERIAVRSLALEEKDDTKNDFKMEEETSQTTVSMDKNENILIFGCRKENADYYYQEEWETLCKENNIRMLTAFSQDQIQKIYVQKVLREADDGALIAEHMLERQGAVYIAGGPNMARCVKQELVEVLSDILGGEKQANKFLNKMQRIGRFNIEAWN</sequence>
<evidence type="ECO:0000256" key="1">
    <source>
        <dbReference type="ARBA" id="ARBA00022630"/>
    </source>
</evidence>
<dbReference type="Pfam" id="PF00175">
    <property type="entry name" value="NAD_binding_1"/>
    <property type="match status" value="1"/>
</dbReference>
<organism evidence="3 4">
    <name type="scientific">Fragilariopsis cylindrus CCMP1102</name>
    <dbReference type="NCBI Taxonomy" id="635003"/>
    <lineage>
        <taxon>Eukaryota</taxon>
        <taxon>Sar</taxon>
        <taxon>Stramenopiles</taxon>
        <taxon>Ochrophyta</taxon>
        <taxon>Bacillariophyta</taxon>
        <taxon>Bacillariophyceae</taxon>
        <taxon>Bacillariophycidae</taxon>
        <taxon>Bacillariales</taxon>
        <taxon>Bacillariaceae</taxon>
        <taxon>Fragilariopsis</taxon>
    </lineage>
</organism>
<dbReference type="GO" id="GO:0010181">
    <property type="term" value="F:FMN binding"/>
    <property type="evidence" value="ECO:0007669"/>
    <property type="project" value="TreeGrafter"/>
</dbReference>
<dbReference type="InParanoid" id="A0A1E7FBG5"/>
<dbReference type="InterPro" id="IPR017938">
    <property type="entry name" value="Riboflavin_synthase-like_b-brl"/>
</dbReference>
<dbReference type="AlphaFoldDB" id="A0A1E7FBG5"/>
<proteinExistence type="predicted"/>
<name>A0A1E7FBG5_9STRA</name>
<dbReference type="PANTHER" id="PTHR19384">
    <property type="entry name" value="NITRIC OXIDE SYNTHASE-RELATED"/>
    <property type="match status" value="1"/>
</dbReference>
<dbReference type="InterPro" id="IPR001433">
    <property type="entry name" value="OxRdtase_FAD/NAD-bd"/>
</dbReference>
<dbReference type="KEGG" id="fcy:FRACYDRAFT_269392"/>
<keyword evidence="1" id="KW-0285">Flavoprotein</keyword>
<dbReference type="SUPFAM" id="SSF63380">
    <property type="entry name" value="Riboflavin synthase domain-like"/>
    <property type="match status" value="1"/>
</dbReference>
<dbReference type="Proteomes" id="UP000095751">
    <property type="component" value="Unassembled WGS sequence"/>
</dbReference>
<evidence type="ECO:0000259" key="2">
    <source>
        <dbReference type="Pfam" id="PF00175"/>
    </source>
</evidence>
<feature type="domain" description="Oxidoreductase FAD/NAD(P)-binding" evidence="2">
    <location>
        <begin position="119"/>
        <end position="252"/>
    </location>
</feature>
<dbReference type="SUPFAM" id="SSF52343">
    <property type="entry name" value="Ferredoxin reductase-like, C-terminal NADP-linked domain"/>
    <property type="match status" value="1"/>
</dbReference>
<dbReference type="OrthoDB" id="1856718at2759"/>
<accession>A0A1E7FBG5</accession>